<accession>A0A495J3F8</accession>
<dbReference type="Proteomes" id="UP000268007">
    <property type="component" value="Unassembled WGS sequence"/>
</dbReference>
<sequence length="134" mass="15401">MELTESYILSQLKVKRERLKSDLAKVEIAIEAYESAEEDAEGMSEAESQDLAITKLMYNARMTREQKVIYVLGKIGEGDINDIANYLMEIDSTVHPSQRAKIYERLTWVASRMYKAGKIDAYKIKNKNVYRLLG</sequence>
<organism evidence="2 3">
    <name type="scientific">Mucilaginibacter gracilis</name>
    <dbReference type="NCBI Taxonomy" id="423350"/>
    <lineage>
        <taxon>Bacteria</taxon>
        <taxon>Pseudomonadati</taxon>
        <taxon>Bacteroidota</taxon>
        <taxon>Sphingobacteriia</taxon>
        <taxon>Sphingobacteriales</taxon>
        <taxon>Sphingobacteriaceae</taxon>
        <taxon>Mucilaginibacter</taxon>
    </lineage>
</organism>
<gene>
    <name evidence="2" type="ORF">BDD43_3686</name>
</gene>
<reference evidence="2 3" key="1">
    <citation type="submission" date="2018-10" db="EMBL/GenBank/DDBJ databases">
        <title>Genomic Encyclopedia of Archaeal and Bacterial Type Strains, Phase II (KMG-II): from individual species to whole genera.</title>
        <authorList>
            <person name="Goeker M."/>
        </authorList>
    </citation>
    <scope>NUCLEOTIDE SEQUENCE [LARGE SCALE GENOMIC DNA]</scope>
    <source>
        <strain evidence="2 3">DSM 18602</strain>
    </source>
</reference>
<dbReference type="AlphaFoldDB" id="A0A495J3F8"/>
<comment type="caution">
    <text evidence="2">The sequence shown here is derived from an EMBL/GenBank/DDBJ whole genome shotgun (WGS) entry which is preliminary data.</text>
</comment>
<feature type="coiled-coil region" evidence="1">
    <location>
        <begin position="9"/>
        <end position="46"/>
    </location>
</feature>
<keyword evidence="3" id="KW-1185">Reference proteome</keyword>
<protein>
    <submittedName>
        <fullName evidence="2">Uncharacterized protein</fullName>
    </submittedName>
</protein>
<evidence type="ECO:0000256" key="1">
    <source>
        <dbReference type="SAM" id="Coils"/>
    </source>
</evidence>
<dbReference type="RefSeq" id="WP_147425677.1">
    <property type="nucleotide sequence ID" value="NZ_RBKU01000001.1"/>
</dbReference>
<proteinExistence type="predicted"/>
<evidence type="ECO:0000313" key="2">
    <source>
        <dbReference type="EMBL" id="RKR83477.1"/>
    </source>
</evidence>
<dbReference type="EMBL" id="RBKU01000001">
    <property type="protein sequence ID" value="RKR83477.1"/>
    <property type="molecule type" value="Genomic_DNA"/>
</dbReference>
<evidence type="ECO:0000313" key="3">
    <source>
        <dbReference type="Proteomes" id="UP000268007"/>
    </source>
</evidence>
<dbReference type="OrthoDB" id="794841at2"/>
<keyword evidence="1" id="KW-0175">Coiled coil</keyword>
<name>A0A495J3F8_9SPHI</name>